<comment type="caution">
    <text evidence="2">The sequence shown here is derived from an EMBL/GenBank/DDBJ whole genome shotgun (WGS) entry which is preliminary data.</text>
</comment>
<sequence>MSAPDGVVFLALQRPQQHASSAATTAAAAAATATVALYAGMTASELQSVVRAALALPSHTQIAGFACSLRAKKSKNGGGGTRERIVPLSVACLSPEVLASGGATVRPLLSAAAATTAAKLSYTRDASTSARLERLVAALRDDDNDGNDDVDGENDGKLKRLRRFEAAVLTEICEQRSAEVLQVMASERSLQEKKQFLLSLVRRQSSQKAATAMLRPVAASPTRDTVNSSVVEPNVAAQMDLICKKVVSIAHTVFSPHVQSDLMTEASLFREKHRRKAVVSGATFTTTDVSVSSIVELLGVVERLLNKHALEEEPSVKLIRLILAENRLLFSALQQYKVDFNLHELENTVKRMAAIPDRGSASQRSSPVAPTRSPRRQRSSSSPRKSTKRKEGKQGFLVGPQDILHTLHRQQMITTLERDLLRALVDQNDTQVLAAVDRFEQQRDLSVLREQLVSIVEEITAEIGDDEKMAPGRPMGLMAMPGAGRDDDDALAAALYNWQERLIQLVQRWFNQRQLTADHVHVLRSLIEENHNLLQSAYEVYATDGDESELLDTLQRIAKLQLQAQEGALLHAFTQVVDEHCDVLRDHEKGLVKQLFARRNELVRAAWEVFEVERNAADFGDTLLRIARFTTRQDTKMRLVEVVGEMLRRQLIRSHEADGLLRLFEEKNEAMVAANEAFESDGDVKELVETLLLVVKHANFGDAPRCSSPRHPVAGSLSPTGKRLPMTPPSTPVSDRGSNRFLSPPPPPPFSASSASSALAADLDVTFSPDSDEYFAARLVEILSSNGRLAKWQAQLLLTLLSRGDDRLLAVIDVYNEDRNARELVDSLWRLCDLTAWDQNKAKLVRDWVEPLERDDLVPRGLLQELIEARDDRVVAAFVVYLGDGNGLEFRDTLLRLGQIIAKQRGVTVRSASPKRQQQPVEEASEEGIGLDDVALILKALVNDGEITAAERSQIEARAAVQDAATLAAFDVLAETQDTKDCVDTLKRILGRGATQSPAVGSPSKTGAMEKQLLHFASELELNPQELTALKRCIARKDSIVEAAIEVYEMEKDEEDLKDTLRRIAVHLGAAEDQ</sequence>
<dbReference type="EMBL" id="JAKCXM010000029">
    <property type="protein sequence ID" value="KAJ0406745.1"/>
    <property type="molecule type" value="Genomic_DNA"/>
</dbReference>
<evidence type="ECO:0000313" key="3">
    <source>
        <dbReference type="Proteomes" id="UP001209570"/>
    </source>
</evidence>
<feature type="region of interest" description="Disordered" evidence="1">
    <location>
        <begin position="704"/>
        <end position="755"/>
    </location>
</feature>
<reference evidence="2" key="1">
    <citation type="submission" date="2021-12" db="EMBL/GenBank/DDBJ databases">
        <title>Prjna785345.</title>
        <authorList>
            <person name="Rujirawat T."/>
            <person name="Krajaejun T."/>
        </authorList>
    </citation>
    <scope>NUCLEOTIDE SEQUENCE</scope>
    <source>
        <strain evidence="2">Pi057C3</strain>
    </source>
</reference>
<evidence type="ECO:0000313" key="2">
    <source>
        <dbReference type="EMBL" id="KAJ0406745.1"/>
    </source>
</evidence>
<dbReference type="Proteomes" id="UP001209570">
    <property type="component" value="Unassembled WGS sequence"/>
</dbReference>
<protein>
    <submittedName>
        <fullName evidence="2">Uncharacterized protein</fullName>
    </submittedName>
</protein>
<name>A0AAD5Q9H3_PYTIN</name>
<keyword evidence="3" id="KW-1185">Reference proteome</keyword>
<evidence type="ECO:0000256" key="1">
    <source>
        <dbReference type="SAM" id="MobiDB-lite"/>
    </source>
</evidence>
<dbReference type="AlphaFoldDB" id="A0AAD5Q9H3"/>
<feature type="region of interest" description="Disordered" evidence="1">
    <location>
        <begin position="353"/>
        <end position="395"/>
    </location>
</feature>
<accession>A0AAD5Q9H3</accession>
<proteinExistence type="predicted"/>
<organism evidence="2 3">
    <name type="scientific">Pythium insidiosum</name>
    <name type="common">Pythiosis disease agent</name>
    <dbReference type="NCBI Taxonomy" id="114742"/>
    <lineage>
        <taxon>Eukaryota</taxon>
        <taxon>Sar</taxon>
        <taxon>Stramenopiles</taxon>
        <taxon>Oomycota</taxon>
        <taxon>Peronosporomycetes</taxon>
        <taxon>Pythiales</taxon>
        <taxon>Pythiaceae</taxon>
        <taxon>Pythium</taxon>
    </lineage>
</organism>
<gene>
    <name evidence="2" type="ORF">P43SY_004570</name>
</gene>